<evidence type="ECO:0000256" key="2">
    <source>
        <dbReference type="SAM" id="Phobius"/>
    </source>
</evidence>
<dbReference type="OrthoDB" id="199771at2759"/>
<dbReference type="CDD" id="cd21156">
    <property type="entry name" value="PUA_eIF2d-like"/>
    <property type="match status" value="1"/>
</dbReference>
<keyword evidence="5" id="KW-1185">Reference proteome</keyword>
<sequence>MPFSTSYMLVVLLLFYCAGFQMFLKPITIKSNSKIKASERKQLLEDFQSQYPLVLPLPVALATSSVFRLKIATHDSTCVNIFKFDNQPLLIEHRKTLIPTLFLLWLLPDLLPHFKTHDDLISKLASGADLMIPGIVLDHPLSPSSFDSIQKGVLCAVSTISSRAPIAVGHTAMSSYDMFMSGGRGKAVIIYHVLGDSICALGTGLSRPLLSWAASTDSMTDDRSLKNCHEDFGVLPSTWPVASEQDENRLCQALADTKVKHSVDSNELLRDCFLRGLKQIKDNQLPMPVNVFYAQYVLTQKPASVDLDIKKTLYKKVHYAIFGGCLLCALMMYPKRMFNNAVAVDFHLVPLIVGVFLSAMQNERLIELGEPKPGIFVLKSILRDNLALLRMSCLSESDRPSDFKSSPSKIWPPGYFGPPHIEDVRIVTGPASALFSQAGYGPNTCISQSEARKVIDNYVRQCGIQRQDDPSLVLLDSLLMKVCDPKFYIEAPESSLSKPVYLIPFQKLHSLALQSLPVVYRISPAEGRDAPILWRKNEAPCIQISSVTKNGKKLTRIANLPLFTIDSDAFAKRLQLTLACSAGRVDEPQYANMDVIQAQGSHEVAVSKILTETYAIPKRYIKGYVEEKPPKKRK</sequence>
<dbReference type="InterPro" id="IPR058886">
    <property type="entry name" value="SWIB_eIF2D"/>
</dbReference>
<protein>
    <recommendedName>
        <fullName evidence="3">SUI1 domain-containing protein</fullName>
    </recommendedName>
</protein>
<dbReference type="InterPro" id="IPR057429">
    <property type="entry name" value="WH_eIF2D"/>
</dbReference>
<keyword evidence="2" id="KW-0812">Transmembrane</keyword>
<dbReference type="PANTHER" id="PTHR12217:SF4">
    <property type="entry name" value="EUKARYOTIC TRANSLATION INITIATION FACTOR 2D"/>
    <property type="match status" value="1"/>
</dbReference>
<dbReference type="Pfam" id="PF17832">
    <property type="entry name" value="Pre-PUA"/>
    <property type="match status" value="1"/>
</dbReference>
<dbReference type="PROSITE" id="PS50890">
    <property type="entry name" value="PUA"/>
    <property type="match status" value="1"/>
</dbReference>
<dbReference type="Pfam" id="PF01253">
    <property type="entry name" value="SUI1"/>
    <property type="match status" value="1"/>
</dbReference>
<dbReference type="Pfam" id="PF25304">
    <property type="entry name" value="WHD_eIF2D"/>
    <property type="match status" value="1"/>
</dbReference>
<feature type="transmembrane region" description="Helical" evidence="2">
    <location>
        <begin position="6"/>
        <end position="24"/>
    </location>
</feature>
<keyword evidence="2" id="KW-1133">Transmembrane helix</keyword>
<dbReference type="Proteomes" id="UP000822476">
    <property type="component" value="Unassembled WGS sequence"/>
</dbReference>
<dbReference type="InterPro" id="IPR015947">
    <property type="entry name" value="PUA-like_sf"/>
</dbReference>
<dbReference type="InterPro" id="IPR036885">
    <property type="entry name" value="SWIB_MDM2_dom_sf"/>
</dbReference>
<dbReference type="Pfam" id="PF26291">
    <property type="entry name" value="SWIB_eIF2D"/>
    <property type="match status" value="1"/>
</dbReference>
<evidence type="ECO:0000259" key="3">
    <source>
        <dbReference type="PROSITE" id="PS50296"/>
    </source>
</evidence>
<dbReference type="GO" id="GO:0003723">
    <property type="term" value="F:RNA binding"/>
    <property type="evidence" value="ECO:0007669"/>
    <property type="project" value="InterPro"/>
</dbReference>
<dbReference type="SUPFAM" id="SSF47592">
    <property type="entry name" value="SWIB/MDM2 domain"/>
    <property type="match status" value="1"/>
</dbReference>
<dbReference type="InterPro" id="IPR039759">
    <property type="entry name" value="eIF2D_SUI1"/>
</dbReference>
<feature type="domain" description="SUI1" evidence="3">
    <location>
        <begin position="549"/>
        <end position="614"/>
    </location>
</feature>
<dbReference type="AlphaFoldDB" id="A0A8S9Z059"/>
<comment type="caution">
    <text evidence="4">The sequence shown here is derived from an EMBL/GenBank/DDBJ whole genome shotgun (WGS) entry which is preliminary data.</text>
</comment>
<evidence type="ECO:0000313" key="5">
    <source>
        <dbReference type="Proteomes" id="UP000822476"/>
    </source>
</evidence>
<dbReference type="GO" id="GO:0003743">
    <property type="term" value="F:translation initiation factor activity"/>
    <property type="evidence" value="ECO:0007669"/>
    <property type="project" value="InterPro"/>
</dbReference>
<dbReference type="SUPFAM" id="SSF55159">
    <property type="entry name" value="eIF1-like"/>
    <property type="match status" value="1"/>
</dbReference>
<organism evidence="4 5">
    <name type="scientific">Paragonimus skrjabini miyazakii</name>
    <dbReference type="NCBI Taxonomy" id="59628"/>
    <lineage>
        <taxon>Eukaryota</taxon>
        <taxon>Metazoa</taxon>
        <taxon>Spiralia</taxon>
        <taxon>Lophotrochozoa</taxon>
        <taxon>Platyhelminthes</taxon>
        <taxon>Trematoda</taxon>
        <taxon>Digenea</taxon>
        <taxon>Plagiorchiida</taxon>
        <taxon>Troglotremata</taxon>
        <taxon>Troglotrematidae</taxon>
        <taxon>Paragonimus</taxon>
    </lineage>
</organism>
<dbReference type="InterPro" id="IPR039757">
    <property type="entry name" value="EIF2D"/>
</dbReference>
<keyword evidence="1" id="KW-0963">Cytoplasm</keyword>
<accession>A0A8S9Z059</accession>
<dbReference type="SUPFAM" id="SSF88697">
    <property type="entry name" value="PUA domain-like"/>
    <property type="match status" value="1"/>
</dbReference>
<dbReference type="PANTHER" id="PTHR12217">
    <property type="entry name" value="EUKARYOTIC TRANSLATION INITIATION FACTOR 2D"/>
    <property type="match status" value="1"/>
</dbReference>
<dbReference type="InterPro" id="IPR004521">
    <property type="entry name" value="Uncharacterised_CHP00451"/>
</dbReference>
<dbReference type="Gene3D" id="3.10.400.20">
    <property type="match status" value="1"/>
</dbReference>
<dbReference type="PROSITE" id="PS50296">
    <property type="entry name" value="SUI1"/>
    <property type="match status" value="1"/>
</dbReference>
<gene>
    <name evidence="4" type="ORF">EG68_03644</name>
</gene>
<dbReference type="NCBIfam" id="TIGR00451">
    <property type="entry name" value="unchar_dom_2"/>
    <property type="match status" value="1"/>
</dbReference>
<evidence type="ECO:0000256" key="1">
    <source>
        <dbReference type="ARBA" id="ARBA00022490"/>
    </source>
</evidence>
<dbReference type="Gene3D" id="3.30.780.10">
    <property type="entry name" value="SUI1-like domain"/>
    <property type="match status" value="1"/>
</dbReference>
<name>A0A8S9Z059_9TREM</name>
<dbReference type="Pfam" id="PF26292">
    <property type="entry name" value="PUA_elF2D"/>
    <property type="match status" value="1"/>
</dbReference>
<dbReference type="GO" id="GO:0001731">
    <property type="term" value="P:formation of translation preinitiation complex"/>
    <property type="evidence" value="ECO:0007669"/>
    <property type="project" value="InterPro"/>
</dbReference>
<dbReference type="InterPro" id="IPR036877">
    <property type="entry name" value="SUI1_dom_sf"/>
</dbReference>
<dbReference type="CDD" id="cd11608">
    <property type="entry name" value="eIF2D_C"/>
    <property type="match status" value="1"/>
</dbReference>
<reference evidence="4" key="1">
    <citation type="submission" date="2019-07" db="EMBL/GenBank/DDBJ databases">
        <title>Annotation for the trematode Paragonimus miyazaki's.</title>
        <authorList>
            <person name="Choi Y.-J."/>
        </authorList>
    </citation>
    <scope>NUCLEOTIDE SEQUENCE</scope>
    <source>
        <strain evidence="4">Japan</strain>
    </source>
</reference>
<proteinExistence type="predicted"/>
<dbReference type="InterPro" id="IPR001950">
    <property type="entry name" value="SUI1"/>
</dbReference>
<keyword evidence="2" id="KW-0472">Membrane</keyword>
<evidence type="ECO:0000313" key="4">
    <source>
        <dbReference type="EMBL" id="KAF7258886.1"/>
    </source>
</evidence>
<dbReference type="EMBL" id="JTDE01001481">
    <property type="protein sequence ID" value="KAF7258886.1"/>
    <property type="molecule type" value="Genomic_DNA"/>
</dbReference>
<dbReference type="InterPro" id="IPR041366">
    <property type="entry name" value="Pre-PUA"/>
</dbReference>
<dbReference type="InterPro" id="IPR048248">
    <property type="entry name" value="PUA_eIF2d-like"/>
</dbReference>